<evidence type="ECO:0000256" key="10">
    <source>
        <dbReference type="ARBA" id="ARBA00023034"/>
    </source>
</evidence>
<dbReference type="InterPro" id="IPR040250">
    <property type="entry name" value="Nucleobindin"/>
</dbReference>
<proteinExistence type="predicted"/>
<dbReference type="Pfam" id="PF25434">
    <property type="entry name" value="NUCB1_N"/>
    <property type="match status" value="1"/>
</dbReference>
<feature type="domain" description="NUCB1-like N-terminal" evidence="14">
    <location>
        <begin position="104"/>
        <end position="238"/>
    </location>
</feature>
<sequence>MRWKILHSALVFYILVHFALCKPVDRRGPPHPDPVEEGSKVEEDLDYEFEEDYNEDDDIDDKVVDEKIHVVKRSNEKLEEASSKDLPKSDRKLDLIKQRKELVNAAVRERKVRVPKGTGLEYDRYLRQVVEILESDDSFRKKLEQANISDIKSGAIASHLELVNNTIRTKLDEIKRMEVQRLHELARIKMRSMTGTQVLHYIAAHGGVDRMDIPNHLDISNPYSFEMKDLERLIKKTTHDLEMLDKKRQHDFKEYEMEKEFEYQQKLKELPEETRKEEETKHEELKTKHKQHEKINHPGSKDQFEEVWEKDDHLEQEFDPKTFFFMHDINGDGIWDVQEVEAVLQRELDKVYDARNSPEEDDPMERFEEMNRMREHVFGEIDKDKDYMITLKEFLQYTGKHGENEKFKEDEGWEGIEDKPQFTDEEFQEYIRQHHAQPGVVNVPPQHDLQFQPEDKLRQQQIFSMGLFLLISSSRAFHMETHKHPGLGVPQQPGMGVPHQPGLGIPQQPGMGMPQQPGMGIHHQPGTGVPQQPGLPAQQNFQQQINQQQFQQQHLNQQAQFGQQQHKASLVSHKDNLVNLNKQQHVATENQVNQGQGIQGDSQHHI</sequence>
<feature type="compositionally biased region" description="Basic and acidic residues" evidence="12">
    <location>
        <begin position="270"/>
        <end position="286"/>
    </location>
</feature>
<evidence type="ECO:0000256" key="6">
    <source>
        <dbReference type="ARBA" id="ARBA00022525"/>
    </source>
</evidence>
<evidence type="ECO:0000256" key="2">
    <source>
        <dbReference type="ARBA" id="ARBA00004496"/>
    </source>
</evidence>
<comment type="caution">
    <text evidence="15">The sequence shown here is derived from an EMBL/GenBank/DDBJ whole genome shotgun (WGS) entry which is preliminary data.</text>
</comment>
<protein>
    <recommendedName>
        <fullName evidence="14">NUCB1-like N-terminal domain-containing protein</fullName>
    </recommendedName>
</protein>
<comment type="subcellular location">
    <subcellularLocation>
        <location evidence="2">Cytoplasm</location>
    </subcellularLocation>
    <subcellularLocation>
        <location evidence="3">Golgi apparatus</location>
    </subcellularLocation>
    <subcellularLocation>
        <location evidence="1">Membrane</location>
    </subcellularLocation>
    <subcellularLocation>
        <location evidence="4">Secreted</location>
    </subcellularLocation>
</comment>
<evidence type="ECO:0000256" key="9">
    <source>
        <dbReference type="ARBA" id="ARBA00022737"/>
    </source>
</evidence>
<dbReference type="AlphaFoldDB" id="A0A2T7NJ26"/>
<keyword evidence="16" id="KW-1185">Reference proteome</keyword>
<evidence type="ECO:0000256" key="8">
    <source>
        <dbReference type="ARBA" id="ARBA00022729"/>
    </source>
</evidence>
<evidence type="ECO:0000256" key="11">
    <source>
        <dbReference type="ARBA" id="ARBA00023136"/>
    </source>
</evidence>
<keyword evidence="11" id="KW-0472">Membrane</keyword>
<evidence type="ECO:0000256" key="7">
    <source>
        <dbReference type="ARBA" id="ARBA00022553"/>
    </source>
</evidence>
<dbReference type="GO" id="GO:0070062">
    <property type="term" value="C:extracellular exosome"/>
    <property type="evidence" value="ECO:0007669"/>
    <property type="project" value="TreeGrafter"/>
</dbReference>
<feature type="chain" id="PRO_5015679491" description="NUCB1-like N-terminal domain-containing protein" evidence="13">
    <location>
        <begin position="22"/>
        <end position="606"/>
    </location>
</feature>
<reference evidence="15 16" key="1">
    <citation type="submission" date="2018-04" db="EMBL/GenBank/DDBJ databases">
        <title>The genome of golden apple snail Pomacea canaliculata provides insight into stress tolerance and invasive adaptation.</title>
        <authorList>
            <person name="Liu C."/>
            <person name="Liu B."/>
            <person name="Ren Y."/>
            <person name="Zhang Y."/>
            <person name="Wang H."/>
            <person name="Li S."/>
            <person name="Jiang F."/>
            <person name="Yin L."/>
            <person name="Zhang G."/>
            <person name="Qian W."/>
            <person name="Fan W."/>
        </authorList>
    </citation>
    <scope>NUCLEOTIDE SEQUENCE [LARGE SCALE GENOMIC DNA]</scope>
    <source>
        <strain evidence="15">SZHN2017</strain>
        <tissue evidence="15">Muscle</tissue>
    </source>
</reference>
<dbReference type="GO" id="GO:0005509">
    <property type="term" value="F:calcium ion binding"/>
    <property type="evidence" value="ECO:0007669"/>
    <property type="project" value="TreeGrafter"/>
</dbReference>
<feature type="signal peptide" evidence="13">
    <location>
        <begin position="1"/>
        <end position="21"/>
    </location>
</feature>
<evidence type="ECO:0000259" key="14">
    <source>
        <dbReference type="Pfam" id="PF25434"/>
    </source>
</evidence>
<dbReference type="Gene3D" id="1.10.238.10">
    <property type="entry name" value="EF-hand"/>
    <property type="match status" value="1"/>
</dbReference>
<dbReference type="InterPro" id="IPR057576">
    <property type="entry name" value="NUCB1_N"/>
</dbReference>
<keyword evidence="6" id="KW-0964">Secreted</keyword>
<evidence type="ECO:0000256" key="13">
    <source>
        <dbReference type="SAM" id="SignalP"/>
    </source>
</evidence>
<keyword evidence="5" id="KW-0963">Cytoplasm</keyword>
<keyword evidence="8 13" id="KW-0732">Signal</keyword>
<evidence type="ECO:0000313" key="16">
    <source>
        <dbReference type="Proteomes" id="UP000245119"/>
    </source>
</evidence>
<dbReference type="PANTHER" id="PTHR19237:SF20">
    <property type="entry name" value="NUCLEOBINDIN 1"/>
    <property type="match status" value="1"/>
</dbReference>
<dbReference type="OrthoDB" id="5982823at2759"/>
<dbReference type="InterPro" id="IPR011992">
    <property type="entry name" value="EF-hand-dom_pair"/>
</dbReference>
<keyword evidence="10" id="KW-0333">Golgi apparatus</keyword>
<dbReference type="GO" id="GO:0016020">
    <property type="term" value="C:membrane"/>
    <property type="evidence" value="ECO:0007669"/>
    <property type="project" value="UniProtKB-SubCell"/>
</dbReference>
<keyword evidence="7" id="KW-0597">Phosphoprotein</keyword>
<dbReference type="EMBL" id="PZQS01000012">
    <property type="protein sequence ID" value="PVD21179.1"/>
    <property type="molecule type" value="Genomic_DNA"/>
</dbReference>
<evidence type="ECO:0000256" key="12">
    <source>
        <dbReference type="SAM" id="MobiDB-lite"/>
    </source>
</evidence>
<feature type="region of interest" description="Disordered" evidence="12">
    <location>
        <begin position="270"/>
        <end position="297"/>
    </location>
</feature>
<dbReference type="Proteomes" id="UP000245119">
    <property type="component" value="Linkage Group LG12"/>
</dbReference>
<name>A0A2T7NJ26_POMCA</name>
<keyword evidence="9" id="KW-0677">Repeat</keyword>
<organism evidence="15 16">
    <name type="scientific">Pomacea canaliculata</name>
    <name type="common">Golden apple snail</name>
    <dbReference type="NCBI Taxonomy" id="400727"/>
    <lineage>
        <taxon>Eukaryota</taxon>
        <taxon>Metazoa</taxon>
        <taxon>Spiralia</taxon>
        <taxon>Lophotrochozoa</taxon>
        <taxon>Mollusca</taxon>
        <taxon>Gastropoda</taxon>
        <taxon>Caenogastropoda</taxon>
        <taxon>Architaenioglossa</taxon>
        <taxon>Ampullarioidea</taxon>
        <taxon>Ampullariidae</taxon>
        <taxon>Pomacea</taxon>
    </lineage>
</organism>
<evidence type="ECO:0000256" key="1">
    <source>
        <dbReference type="ARBA" id="ARBA00004370"/>
    </source>
</evidence>
<dbReference type="STRING" id="400727.A0A2T7NJ26"/>
<accession>A0A2T7NJ26</accession>
<dbReference type="GO" id="GO:0005794">
    <property type="term" value="C:Golgi apparatus"/>
    <property type="evidence" value="ECO:0007669"/>
    <property type="project" value="UniProtKB-SubCell"/>
</dbReference>
<gene>
    <name evidence="15" type="ORF">C0Q70_19347</name>
</gene>
<evidence type="ECO:0000256" key="5">
    <source>
        <dbReference type="ARBA" id="ARBA00022490"/>
    </source>
</evidence>
<evidence type="ECO:0000313" key="15">
    <source>
        <dbReference type="EMBL" id="PVD21179.1"/>
    </source>
</evidence>
<evidence type="ECO:0000256" key="3">
    <source>
        <dbReference type="ARBA" id="ARBA00004555"/>
    </source>
</evidence>
<dbReference type="SUPFAM" id="SSF47473">
    <property type="entry name" value="EF-hand"/>
    <property type="match status" value="1"/>
</dbReference>
<evidence type="ECO:0000256" key="4">
    <source>
        <dbReference type="ARBA" id="ARBA00004613"/>
    </source>
</evidence>
<dbReference type="GO" id="GO:0005793">
    <property type="term" value="C:endoplasmic reticulum-Golgi intermediate compartment"/>
    <property type="evidence" value="ECO:0007669"/>
    <property type="project" value="TreeGrafter"/>
</dbReference>
<dbReference type="PANTHER" id="PTHR19237">
    <property type="entry name" value="NUCLEOBINDIN"/>
    <property type="match status" value="1"/>
</dbReference>